<evidence type="ECO:0000313" key="2">
    <source>
        <dbReference type="EMBL" id="PGH12723.1"/>
    </source>
</evidence>
<feature type="region of interest" description="Disordered" evidence="1">
    <location>
        <begin position="801"/>
        <end position="846"/>
    </location>
</feature>
<dbReference type="Proteomes" id="UP000223968">
    <property type="component" value="Unassembled WGS sequence"/>
</dbReference>
<reference evidence="2 3" key="1">
    <citation type="submission" date="2017-10" db="EMBL/GenBank/DDBJ databases">
        <title>Comparative genomics in systemic dimorphic fungi from Ajellomycetaceae.</title>
        <authorList>
            <person name="Munoz J.F."/>
            <person name="Mcewen J.G."/>
            <person name="Clay O.K."/>
            <person name="Cuomo C.A."/>
        </authorList>
    </citation>
    <scope>NUCLEOTIDE SEQUENCE [LARGE SCALE GENOMIC DNA]</scope>
    <source>
        <strain evidence="2 3">UAMH5409</strain>
    </source>
</reference>
<dbReference type="STRING" id="1447875.A0A2B7XVB8"/>
<sequence>MEDPQTLTVATTWKFDKNAASQVRKLFKSAVADVGFCMYEHADDIFVVDNCDVIGSAPELGRVVAKFIEDEKDNDLMEIPKVSRLGPPNAANENAYGDDTIPEPQNTLIDIAQVSERSEIPFTIKYWKSETGTTGPFGRMQYIIDGVAKLSGAEIFLEEANRRLRVSSYLDNQVNDALNRLSNLQTPLTLSITPQVSHILNVSPQADYRLKLPVYSELNRGAINRILVDPDTTKIAGQYHKMFATVMVIVTPDNRDGEVPLNLREPPRATDLRKGRSKLWAEFKYQGLGDPLNNHQLGGNHTKEVAQVQQSQVESSNALPARHPFLTREKTTLVDKWVAEGVEAGAVGADVPEPNSMSPQKPSAESAQPALPPGIKRRKAVAIDANGVISTPVETSNPLPAVEVSQVENDRVAFVQQGPPLPANFNASLQREFGFPFTQNNSQQRSLSPRPAARQQSPLLIDLSDETPAATTSALPPMSSFQIPLIPSKPAEATPAPKIREPEVRVFRRTMGQKAANKSRQGNGGLSKEERDAKIAELWGTPAIPPKACTPNPSIKSAQPSEWKKAQQAKGNEKYAATVGDFLHQIGKVLDGVRCFPGAVTFGIELGLILVSTAAVPKQYTEGIFDTKVWSALFQPKNNLIAPGTVFTNMLTTSGADVDYILNLVDRDEASKCPLFSEEVLSRRVWYEFYCTTKNNETLVVTVDESGTTVVNRPESMLGAVNIHCADHIWDMRGVVKGTIEYTGDDEETDEAIQTLINKLYIEPNRSRIKILTQFFSSNQLKVKRVLVKRSTRHRFHLQKDAEALNVSTTAQKPAVQKPSSSSGSRGNEGIDESSHLDTPSQNPGPILQVTEVQSLRIFKQVTDDGKTLIRAVAASADEMVNEHRLWYEVSITNLAIEEMLHSNKYLEFGDRSISWFPFDQSQTSNGEGMSSATDTGPVEAEPVKKPNRTPLLTTVAEINSKDVSEMFCAANKIVQEMDGVGWANIGCEYEKAQQIGHGTIAPSVIAATSRVPTEFARLRAGGLAGLRSVNGMESASVRNAFHGVDVTEGEFW</sequence>
<feature type="compositionally biased region" description="Polar residues" evidence="1">
    <location>
        <begin position="921"/>
        <end position="935"/>
    </location>
</feature>
<feature type="compositionally biased region" description="Polar residues" evidence="1">
    <location>
        <begin position="469"/>
        <end position="482"/>
    </location>
</feature>
<feature type="compositionally biased region" description="Polar residues" evidence="1">
    <location>
        <begin position="355"/>
        <end position="366"/>
    </location>
</feature>
<dbReference type="EMBL" id="PDNB01000054">
    <property type="protein sequence ID" value="PGH12723.1"/>
    <property type="molecule type" value="Genomic_DNA"/>
</dbReference>
<evidence type="ECO:0000256" key="1">
    <source>
        <dbReference type="SAM" id="MobiDB-lite"/>
    </source>
</evidence>
<feature type="region of interest" description="Disordered" evidence="1">
    <location>
        <begin position="469"/>
        <end position="502"/>
    </location>
</feature>
<feature type="region of interest" description="Disordered" evidence="1">
    <location>
        <begin position="346"/>
        <end position="372"/>
    </location>
</feature>
<keyword evidence="3" id="KW-1185">Reference proteome</keyword>
<organism evidence="2 3">
    <name type="scientific">Helicocarpus griseus UAMH5409</name>
    <dbReference type="NCBI Taxonomy" id="1447875"/>
    <lineage>
        <taxon>Eukaryota</taxon>
        <taxon>Fungi</taxon>
        <taxon>Dikarya</taxon>
        <taxon>Ascomycota</taxon>
        <taxon>Pezizomycotina</taxon>
        <taxon>Eurotiomycetes</taxon>
        <taxon>Eurotiomycetidae</taxon>
        <taxon>Onygenales</taxon>
        <taxon>Ajellomycetaceae</taxon>
        <taxon>Helicocarpus</taxon>
    </lineage>
</organism>
<evidence type="ECO:0000313" key="3">
    <source>
        <dbReference type="Proteomes" id="UP000223968"/>
    </source>
</evidence>
<dbReference type="AlphaFoldDB" id="A0A2B7XVB8"/>
<accession>A0A2B7XVB8</accession>
<feature type="region of interest" description="Disordered" evidence="1">
    <location>
        <begin position="511"/>
        <end position="530"/>
    </location>
</feature>
<protein>
    <submittedName>
        <fullName evidence="2">Uncharacterized protein</fullName>
    </submittedName>
</protein>
<dbReference type="OrthoDB" id="10265971at2759"/>
<feature type="region of interest" description="Disordered" evidence="1">
    <location>
        <begin position="921"/>
        <end position="946"/>
    </location>
</feature>
<gene>
    <name evidence="2" type="ORF">AJ79_04083</name>
</gene>
<name>A0A2B7XVB8_9EURO</name>
<comment type="caution">
    <text evidence="2">The sequence shown here is derived from an EMBL/GenBank/DDBJ whole genome shotgun (WGS) entry which is preliminary data.</text>
</comment>
<feature type="compositionally biased region" description="Polar residues" evidence="1">
    <location>
        <begin position="806"/>
        <end position="826"/>
    </location>
</feature>
<proteinExistence type="predicted"/>